<dbReference type="AlphaFoldDB" id="A0A4P7QJ86"/>
<organism evidence="1 2">
    <name type="scientific">Corynebacterium endometrii</name>
    <dbReference type="NCBI Taxonomy" id="2488819"/>
    <lineage>
        <taxon>Bacteria</taxon>
        <taxon>Bacillati</taxon>
        <taxon>Actinomycetota</taxon>
        <taxon>Actinomycetes</taxon>
        <taxon>Mycobacteriales</taxon>
        <taxon>Corynebacteriaceae</taxon>
        <taxon>Corynebacterium</taxon>
    </lineage>
</organism>
<accession>A0A4P7QJ86</accession>
<dbReference type="KEGG" id="cee:CENDO_08620"/>
<proteinExistence type="predicted"/>
<name>A0A4P7QJ86_9CORY</name>
<dbReference type="EMBL" id="CP039247">
    <property type="protein sequence ID" value="QCB28994.1"/>
    <property type="molecule type" value="Genomic_DNA"/>
</dbReference>
<dbReference type="SUPFAM" id="SSF50118">
    <property type="entry name" value="Cell growth inhibitor/plasmid maintenance toxic component"/>
    <property type="match status" value="1"/>
</dbReference>
<evidence type="ECO:0000313" key="1">
    <source>
        <dbReference type="EMBL" id="QCB28994.1"/>
    </source>
</evidence>
<gene>
    <name evidence="1" type="ORF">CENDO_08620</name>
</gene>
<dbReference type="Proteomes" id="UP000296352">
    <property type="component" value="Chromosome"/>
</dbReference>
<dbReference type="Pfam" id="PF02452">
    <property type="entry name" value="PemK_toxin"/>
    <property type="match status" value="1"/>
</dbReference>
<sequence length="190" mass="21676">MVCMTNAGNTGRGSNGPLATLLRAFGIEHKQPLELGLTRINERLGLSGPKTTIERRKAAPIRVERTEDHPRSILFSPDIDGQADSGEVVWVWAPTDGPDSLPHERAVLVIARNRSNVLGLLISPNPTHEEEDWWLEIGSGEWDETGRQCWVRLDRVLEISEEDVRRRGILFPQRRFERIANRLRMVYHWA</sequence>
<evidence type="ECO:0000313" key="2">
    <source>
        <dbReference type="Proteomes" id="UP000296352"/>
    </source>
</evidence>
<dbReference type="InterPro" id="IPR003477">
    <property type="entry name" value="PemK-like"/>
</dbReference>
<dbReference type="GO" id="GO:0003677">
    <property type="term" value="F:DNA binding"/>
    <property type="evidence" value="ECO:0007669"/>
    <property type="project" value="InterPro"/>
</dbReference>
<keyword evidence="2" id="KW-1185">Reference proteome</keyword>
<reference evidence="1 2" key="1">
    <citation type="submission" date="2019-04" db="EMBL/GenBank/DDBJ databases">
        <title>Corynebacterium endometrii sp. nov., isolated from the uterus of a cow with endometritis.</title>
        <authorList>
            <person name="Ballas P."/>
            <person name="Ruckert C."/>
            <person name="Wagener K."/>
            <person name="Drillich M."/>
            <person name="Kaempfer P."/>
            <person name="Busse H.-J."/>
            <person name="Ehling-Schulz M."/>
        </authorList>
    </citation>
    <scope>NUCLEOTIDE SEQUENCE [LARGE SCALE GENOMIC DNA]</scope>
    <source>
        <strain evidence="1 2">LMM-1653</strain>
    </source>
</reference>
<protein>
    <submittedName>
        <fullName evidence="1">PemK-like protein</fullName>
    </submittedName>
</protein>